<keyword evidence="2" id="KW-1185">Reference proteome</keyword>
<organism evidence="1 2">
    <name type="scientific">Arcticibacter svalbardensis MN12-7</name>
    <dbReference type="NCBI Taxonomy" id="1150600"/>
    <lineage>
        <taxon>Bacteria</taxon>
        <taxon>Pseudomonadati</taxon>
        <taxon>Bacteroidota</taxon>
        <taxon>Sphingobacteriia</taxon>
        <taxon>Sphingobacteriales</taxon>
        <taxon>Sphingobacteriaceae</taxon>
        <taxon>Arcticibacter</taxon>
    </lineage>
</organism>
<evidence type="ECO:0000313" key="2">
    <source>
        <dbReference type="Proteomes" id="UP000014174"/>
    </source>
</evidence>
<evidence type="ECO:0000313" key="1">
    <source>
        <dbReference type="EMBL" id="EOR96648.1"/>
    </source>
</evidence>
<dbReference type="EMBL" id="AQPN01000002">
    <property type="protein sequence ID" value="EOR96648.1"/>
    <property type="molecule type" value="Genomic_DNA"/>
</dbReference>
<accession>R9GYE2</accession>
<dbReference type="STRING" id="1150600.ADIARSV_0071"/>
<protein>
    <submittedName>
        <fullName evidence="1">Uncharacterized protein</fullName>
    </submittedName>
</protein>
<dbReference type="AlphaFoldDB" id="R9GYE2"/>
<sequence length="59" mass="6803">MYQPFIPFRSTRQTIREKLSALIPMQIVVHEGVALILEMPRKDLVKSPKRIIVIDIAAM</sequence>
<gene>
    <name evidence="1" type="ORF">ADIARSV_0071</name>
</gene>
<comment type="caution">
    <text evidence="1">The sequence shown here is derived from an EMBL/GenBank/DDBJ whole genome shotgun (WGS) entry which is preliminary data.</text>
</comment>
<proteinExistence type="predicted"/>
<reference evidence="1 2" key="1">
    <citation type="journal article" date="2013" name="Genome Announc.">
        <title>Draft Genome Sequence of Arcticibacter svalbardensis Strain MN12-7T, a Member of the Family Sphingobacteriaceae Isolated from an Arctic Soil Sample.</title>
        <authorList>
            <person name="Shivaji S."/>
            <person name="Ara S."/>
            <person name="Prasad S."/>
            <person name="Manasa B.P."/>
            <person name="Begum Z."/>
            <person name="Singh A."/>
            <person name="Kumar Pinnaka A."/>
        </authorList>
    </citation>
    <scope>NUCLEOTIDE SEQUENCE [LARGE SCALE GENOMIC DNA]</scope>
    <source>
        <strain evidence="1 2">MN12-7</strain>
    </source>
</reference>
<dbReference type="Proteomes" id="UP000014174">
    <property type="component" value="Unassembled WGS sequence"/>
</dbReference>
<name>R9GYE2_9SPHI</name>